<gene>
    <name evidence="4" type="ORF">KCG34_25705</name>
</gene>
<dbReference type="CDD" id="cd16405">
    <property type="entry name" value="RepB_like_N"/>
    <property type="match status" value="1"/>
</dbReference>
<evidence type="ECO:0000256" key="2">
    <source>
        <dbReference type="SAM" id="MobiDB-lite"/>
    </source>
</evidence>
<dbReference type="GO" id="GO:0003677">
    <property type="term" value="F:DNA binding"/>
    <property type="evidence" value="ECO:0007669"/>
    <property type="project" value="InterPro"/>
</dbReference>
<dbReference type="SUPFAM" id="SSF109709">
    <property type="entry name" value="KorB DNA-binding domain-like"/>
    <property type="match status" value="1"/>
</dbReference>
<comment type="similarity">
    <text evidence="1">Belongs to the ParB family.</text>
</comment>
<evidence type="ECO:0000313" key="4">
    <source>
        <dbReference type="EMBL" id="QUD90955.1"/>
    </source>
</evidence>
<geneLocation type="plasmid" evidence="4 5">
    <name>unnamed</name>
</geneLocation>
<evidence type="ECO:0000256" key="1">
    <source>
        <dbReference type="ARBA" id="ARBA00006295"/>
    </source>
</evidence>
<protein>
    <submittedName>
        <fullName evidence="4">ParB/RepB/Spo0J family partition protein</fullName>
    </submittedName>
</protein>
<dbReference type="GO" id="GO:0007059">
    <property type="term" value="P:chromosome segregation"/>
    <property type="evidence" value="ECO:0007669"/>
    <property type="project" value="TreeGrafter"/>
</dbReference>
<proteinExistence type="inferred from homology"/>
<dbReference type="Gene3D" id="1.10.10.2830">
    <property type="match status" value="1"/>
</dbReference>
<dbReference type="InterPro" id="IPR040873">
    <property type="entry name" value="SoPB_HTH"/>
</dbReference>
<evidence type="ECO:0000259" key="3">
    <source>
        <dbReference type="SMART" id="SM00470"/>
    </source>
</evidence>
<reference evidence="4" key="1">
    <citation type="submission" date="2021-04" db="EMBL/GenBank/DDBJ databases">
        <title>The complete genome sequence of Caulobacter sp. S6.</title>
        <authorList>
            <person name="Tang Y."/>
            <person name="Ouyang W."/>
            <person name="Liu Q."/>
            <person name="Huang B."/>
            <person name="Guo Z."/>
            <person name="Lei P."/>
        </authorList>
    </citation>
    <scope>NUCLEOTIDE SEQUENCE</scope>
    <source>
        <strain evidence="4">S6</strain>
        <plasmid evidence="4">unnamed</plasmid>
    </source>
</reference>
<accession>A0A975G4Y0</accession>
<keyword evidence="4" id="KW-0614">Plasmid</keyword>
<dbReference type="NCBIfam" id="TIGR00180">
    <property type="entry name" value="parB_part"/>
    <property type="match status" value="1"/>
</dbReference>
<dbReference type="RefSeq" id="WP_211941001.1">
    <property type="nucleotide sequence ID" value="NZ_CP073079.1"/>
</dbReference>
<dbReference type="GO" id="GO:0005694">
    <property type="term" value="C:chromosome"/>
    <property type="evidence" value="ECO:0007669"/>
    <property type="project" value="TreeGrafter"/>
</dbReference>
<dbReference type="InterPro" id="IPR050336">
    <property type="entry name" value="Chromosome_partition/occlusion"/>
</dbReference>
<feature type="compositionally biased region" description="Low complexity" evidence="2">
    <location>
        <begin position="269"/>
        <end position="287"/>
    </location>
</feature>
<dbReference type="InterPro" id="IPR036086">
    <property type="entry name" value="ParB/Sulfiredoxin_sf"/>
</dbReference>
<keyword evidence="5" id="KW-1185">Reference proteome</keyword>
<feature type="region of interest" description="Disordered" evidence="2">
    <location>
        <begin position="269"/>
        <end position="303"/>
    </location>
</feature>
<dbReference type="SUPFAM" id="SSF110849">
    <property type="entry name" value="ParB/Sulfiredoxin"/>
    <property type="match status" value="1"/>
</dbReference>
<organism evidence="4 5">
    <name type="scientific">Phenylobacterium montanum</name>
    <dbReference type="NCBI Taxonomy" id="2823693"/>
    <lineage>
        <taxon>Bacteria</taxon>
        <taxon>Pseudomonadati</taxon>
        <taxon>Pseudomonadota</taxon>
        <taxon>Alphaproteobacteria</taxon>
        <taxon>Caulobacterales</taxon>
        <taxon>Caulobacteraceae</taxon>
        <taxon>Phenylobacterium</taxon>
    </lineage>
</organism>
<dbReference type="InterPro" id="IPR037972">
    <property type="entry name" value="RepB_N"/>
</dbReference>
<dbReference type="PANTHER" id="PTHR33375:SF1">
    <property type="entry name" value="CHROMOSOME-PARTITIONING PROTEIN PARB-RELATED"/>
    <property type="match status" value="1"/>
</dbReference>
<sequence>MSSKNRSFTAGLMGALDETAPQPEAPTRMSIGVLAGRENRMAELASGAVVARAIEQVDPARCRLWSEHNRDYAKLDETRCADLIESFKAQGRQEVPAIVRRVRGDPDFDFEVICGARRHWTVSWLRGHNYTDFRFLVEVRDLTDEEAFRISDLENRAREDLSDIERARDYLKALGRHYGGRQKDMAERLKVSEAWLSRYLDLARLPADLVAAFDDPHELKIKHVTQLKPLLKPDDRERRVLAEAAAIAKGRGEGTPLKPQDVIRRLAAAADPPKKSGSPKKSGQASAEVVSSPTGQPLFRVEPKGKKEVNVTLLLQAGGSRADAERAFTELLARFWLNTAGAESA</sequence>
<dbReference type="Pfam" id="PF18090">
    <property type="entry name" value="SoPB_HTH"/>
    <property type="match status" value="1"/>
</dbReference>
<dbReference type="Proteomes" id="UP000676409">
    <property type="component" value="Plasmid unnamed"/>
</dbReference>
<name>A0A975G4Y0_9CAUL</name>
<dbReference type="SMART" id="SM00470">
    <property type="entry name" value="ParB"/>
    <property type="match status" value="1"/>
</dbReference>
<feature type="domain" description="ParB-like N-terminal" evidence="3">
    <location>
        <begin position="55"/>
        <end position="156"/>
    </location>
</feature>
<evidence type="ECO:0000313" key="5">
    <source>
        <dbReference type="Proteomes" id="UP000676409"/>
    </source>
</evidence>
<dbReference type="KEGG" id="caul:KCG34_25705"/>
<dbReference type="AlphaFoldDB" id="A0A975G4Y0"/>
<dbReference type="InterPro" id="IPR003115">
    <property type="entry name" value="ParB_N"/>
</dbReference>
<dbReference type="InterPro" id="IPR004437">
    <property type="entry name" value="ParB/RepB/Spo0J"/>
</dbReference>
<dbReference type="EMBL" id="CP073079">
    <property type="protein sequence ID" value="QUD90955.1"/>
    <property type="molecule type" value="Genomic_DNA"/>
</dbReference>
<dbReference type="PANTHER" id="PTHR33375">
    <property type="entry name" value="CHROMOSOME-PARTITIONING PROTEIN PARB-RELATED"/>
    <property type="match status" value="1"/>
</dbReference>